<organism evidence="3">
    <name type="scientific">hydrothermal vent metagenome</name>
    <dbReference type="NCBI Taxonomy" id="652676"/>
    <lineage>
        <taxon>unclassified sequences</taxon>
        <taxon>metagenomes</taxon>
        <taxon>ecological metagenomes</taxon>
    </lineage>
</organism>
<dbReference type="EC" id="2.7.1.-" evidence="3"/>
<dbReference type="PANTHER" id="PTHR12227:SF0">
    <property type="entry name" value="GLYCERATE KINASE"/>
    <property type="match status" value="1"/>
</dbReference>
<feature type="domain" description="MOFRL" evidence="1">
    <location>
        <begin position="225"/>
        <end position="330"/>
    </location>
</feature>
<dbReference type="GO" id="GO:0008887">
    <property type="term" value="F:glycerate kinase activity"/>
    <property type="evidence" value="ECO:0007669"/>
    <property type="project" value="InterPro"/>
</dbReference>
<evidence type="ECO:0000259" key="1">
    <source>
        <dbReference type="Pfam" id="PF05161"/>
    </source>
</evidence>
<dbReference type="EMBL" id="CZQE01000191">
    <property type="protein sequence ID" value="CUS44902.1"/>
    <property type="molecule type" value="Genomic_DNA"/>
</dbReference>
<dbReference type="SUPFAM" id="SSF82544">
    <property type="entry name" value="GckA/TtuD-like"/>
    <property type="match status" value="1"/>
</dbReference>
<proteinExistence type="predicted"/>
<sequence>MIEAGHPVPDTASLAAAARALDLVQALGAEDRLLALISGGGSALLVMPVPGVSLQDKQAVTRALLRSGAAIAEINSVRKHLSLVKGGRLAVAAAPARVTTLIVSDVPGDDPSFVASGPTVADHTSLETARAIVARYGISLPAPVAAALGDPANETPLADSPGLAEGEVLIVARARDALQAARLLAEKRGYEVIDLGDHLEGEARLLGAEHAGLARRLTADGNARVILSGGETVVRVTNPEGRGGRNLEYLLGLAIALDGAAAIHAIACDTDGIDGTEDNAGAIVTPSTLARAIALGLDARAMLDANLAHPFFEALGDLVVTGPTRTNVNDLRAILIAPEGTG</sequence>
<reference evidence="3" key="1">
    <citation type="submission" date="2015-10" db="EMBL/GenBank/DDBJ databases">
        <authorList>
            <person name="Gilbert D.G."/>
        </authorList>
    </citation>
    <scope>NUCLEOTIDE SEQUENCE</scope>
</reference>
<keyword evidence="3" id="KW-0808">Transferase</keyword>
<evidence type="ECO:0000313" key="3">
    <source>
        <dbReference type="EMBL" id="CUS44902.1"/>
    </source>
</evidence>
<dbReference type="InterPro" id="IPR007835">
    <property type="entry name" value="MOFRL"/>
</dbReference>
<accession>A0A170PP04</accession>
<protein>
    <submittedName>
        <fullName evidence="3">D-glycerate 2-kinase</fullName>
        <ecNumber evidence="3">2.7.1.-</ecNumber>
    </submittedName>
</protein>
<dbReference type="Pfam" id="PF13660">
    <property type="entry name" value="DUF4147"/>
    <property type="match status" value="1"/>
</dbReference>
<dbReference type="PANTHER" id="PTHR12227">
    <property type="entry name" value="GLYCERATE KINASE"/>
    <property type="match status" value="1"/>
</dbReference>
<dbReference type="Gene3D" id="3.40.50.10180">
    <property type="entry name" value="Glycerate kinase, MOFRL-like N-terminal domain"/>
    <property type="match status" value="1"/>
</dbReference>
<dbReference type="AlphaFoldDB" id="A0A170PP04"/>
<name>A0A170PP04_9ZZZZ</name>
<dbReference type="InterPro" id="IPR039760">
    <property type="entry name" value="MOFRL_protein"/>
</dbReference>
<keyword evidence="3" id="KW-0418">Kinase</keyword>
<gene>
    <name evidence="3" type="ORF">MGWOODY_Smn2530</name>
</gene>
<feature type="domain" description="MOFRL-associated" evidence="2">
    <location>
        <begin position="2"/>
        <end position="148"/>
    </location>
</feature>
<dbReference type="Pfam" id="PF05161">
    <property type="entry name" value="MOFRL"/>
    <property type="match status" value="1"/>
</dbReference>
<dbReference type="GO" id="GO:0005737">
    <property type="term" value="C:cytoplasm"/>
    <property type="evidence" value="ECO:0007669"/>
    <property type="project" value="TreeGrafter"/>
</dbReference>
<dbReference type="InterPro" id="IPR025286">
    <property type="entry name" value="MOFRL_assoc_dom"/>
</dbReference>
<dbReference type="InterPro" id="IPR037035">
    <property type="entry name" value="GK-like_C_sf"/>
</dbReference>
<dbReference type="InterPro" id="IPR038614">
    <property type="entry name" value="GK_N_sf"/>
</dbReference>
<dbReference type="Gene3D" id="3.40.1480.10">
    <property type="entry name" value="MOFRL domain"/>
    <property type="match status" value="1"/>
</dbReference>
<evidence type="ECO:0000259" key="2">
    <source>
        <dbReference type="Pfam" id="PF13660"/>
    </source>
</evidence>